<dbReference type="Proteomes" id="UP000014018">
    <property type="component" value="Unassembled WGS sequence"/>
</dbReference>
<organism evidence="1 2">
    <name type="scientific">Bacillus cereus VD133</name>
    <dbReference type="NCBI Taxonomy" id="1053233"/>
    <lineage>
        <taxon>Bacteria</taxon>
        <taxon>Bacillati</taxon>
        <taxon>Bacillota</taxon>
        <taxon>Bacilli</taxon>
        <taxon>Bacillales</taxon>
        <taxon>Bacillaceae</taxon>
        <taxon>Bacillus</taxon>
        <taxon>Bacillus cereus group</taxon>
    </lineage>
</organism>
<sequence length="104" mass="12134">MGQVFIDEKGPQETIRIPNTYRDDRRIKLGDDLMRSYVADVLYIPEDSLENVDQKYLKLVENYRNGQKNKVEKELKGIDILKGNFNFGVASMKEVNSSFYLTCY</sequence>
<proteinExistence type="predicted"/>
<evidence type="ECO:0000313" key="1">
    <source>
        <dbReference type="EMBL" id="EOO24984.1"/>
    </source>
</evidence>
<dbReference type="EMBL" id="AHFB01000147">
    <property type="protein sequence ID" value="EOO24984.1"/>
    <property type="molecule type" value="Genomic_DNA"/>
</dbReference>
<reference evidence="1 2" key="1">
    <citation type="submission" date="2012-12" db="EMBL/GenBank/DDBJ databases">
        <title>The Genome Sequence of Bacillus cereus VD133.</title>
        <authorList>
            <consortium name="The Broad Institute Genome Sequencing Platform"/>
            <consortium name="The Broad Institute Genome Sequencing Center for Infectious Disease"/>
            <person name="Feldgarden M."/>
            <person name="Van der Auwera G.A."/>
            <person name="Mahillon J."/>
            <person name="Duprez V."/>
            <person name="Timmery S."/>
            <person name="Mattelet C."/>
            <person name="Dierick K."/>
            <person name="Sun M."/>
            <person name="Yu Z."/>
            <person name="Zhu L."/>
            <person name="Hu X."/>
            <person name="Shank E.B."/>
            <person name="Swiecicka I."/>
            <person name="Hansen B.M."/>
            <person name="Andrup L."/>
            <person name="Walker B."/>
            <person name="Young S.K."/>
            <person name="Zeng Q."/>
            <person name="Gargeya S."/>
            <person name="Fitzgerald M."/>
            <person name="Haas B."/>
            <person name="Abouelleil A."/>
            <person name="Alvarado L."/>
            <person name="Arachchi H.M."/>
            <person name="Berlin A.M."/>
            <person name="Chapman S.B."/>
            <person name="Dewar J."/>
            <person name="Goldberg J."/>
            <person name="Griggs A."/>
            <person name="Gujja S."/>
            <person name="Hansen M."/>
            <person name="Howarth C."/>
            <person name="Imamovic A."/>
            <person name="Larimer J."/>
            <person name="McCowan C."/>
            <person name="Murphy C."/>
            <person name="Neiman D."/>
            <person name="Pearson M."/>
            <person name="Priest M."/>
            <person name="Roberts A."/>
            <person name="Saif S."/>
            <person name="Shea T."/>
            <person name="Sisk P."/>
            <person name="Sykes S."/>
            <person name="Wortman J."/>
            <person name="Nusbaum C."/>
            <person name="Birren B."/>
        </authorList>
    </citation>
    <scope>NUCLEOTIDE SEQUENCE [LARGE SCALE GENOMIC DNA]</scope>
    <source>
        <strain evidence="1 2">VD133</strain>
    </source>
</reference>
<evidence type="ECO:0000313" key="2">
    <source>
        <dbReference type="Proteomes" id="UP000014018"/>
    </source>
</evidence>
<gene>
    <name evidence="1" type="ORF">IIU_06557</name>
</gene>
<comment type="caution">
    <text evidence="1">The sequence shown here is derived from an EMBL/GenBank/DDBJ whole genome shotgun (WGS) entry which is preliminary data.</text>
</comment>
<dbReference type="RefSeq" id="WP_016112292.1">
    <property type="nucleotide sequence ID" value="NZ_KB976195.1"/>
</dbReference>
<protein>
    <submittedName>
        <fullName evidence="1">Uncharacterized protein</fullName>
    </submittedName>
</protein>
<name>A0A9W5PK58_BACCE</name>
<dbReference type="AlphaFoldDB" id="A0A9W5PK58"/>
<accession>A0A9W5PK58</accession>